<proteinExistence type="predicted"/>
<accession>A0AAU2JMS5</accession>
<feature type="transmembrane region" description="Helical" evidence="1">
    <location>
        <begin position="142"/>
        <end position="164"/>
    </location>
</feature>
<sequence length="194" mass="19163">MSTAFSVPGAVRGDGSVLDRAPGRAALAAIAATTLLSVLIALAQTGYGTLMSDLGLDGGTAYGAAAVLGVFDAVFVAVGCGVAVWLCGAALRVPDNRLSAVLALTSGALLAATVLEAAAVLVELLATGHAPTLLALSPARWTGVPALGGLSFSNLLMFTALWLGLVRGLRWPGGKAAVPVVLLLAVAAVAFSLS</sequence>
<feature type="transmembrane region" description="Helical" evidence="1">
    <location>
        <begin position="176"/>
        <end position="193"/>
    </location>
</feature>
<dbReference type="AlphaFoldDB" id="A0AAU2JMS5"/>
<evidence type="ECO:0000256" key="1">
    <source>
        <dbReference type="SAM" id="Phobius"/>
    </source>
</evidence>
<keyword evidence="1" id="KW-0812">Transmembrane</keyword>
<gene>
    <name evidence="2" type="ORF">OG327_09470</name>
</gene>
<organism evidence="2">
    <name type="scientific">Streptomyces sp. NBC_00049</name>
    <dbReference type="NCBI Taxonomy" id="2903617"/>
    <lineage>
        <taxon>Bacteria</taxon>
        <taxon>Bacillati</taxon>
        <taxon>Actinomycetota</taxon>
        <taxon>Actinomycetes</taxon>
        <taxon>Kitasatosporales</taxon>
        <taxon>Streptomycetaceae</taxon>
        <taxon>Streptomyces</taxon>
    </lineage>
</organism>
<reference evidence="2" key="1">
    <citation type="submission" date="2022-10" db="EMBL/GenBank/DDBJ databases">
        <title>The complete genomes of actinobacterial strains from the NBC collection.</title>
        <authorList>
            <person name="Joergensen T.S."/>
            <person name="Alvarez Arevalo M."/>
            <person name="Sterndorff E.B."/>
            <person name="Faurdal D."/>
            <person name="Vuksanovic O."/>
            <person name="Mourched A.-S."/>
            <person name="Charusanti P."/>
            <person name="Shaw S."/>
            <person name="Blin K."/>
            <person name="Weber T."/>
        </authorList>
    </citation>
    <scope>NUCLEOTIDE SEQUENCE</scope>
    <source>
        <strain evidence="2">NBC_00049</strain>
    </source>
</reference>
<name>A0AAU2JMS5_9ACTN</name>
<keyword evidence="1" id="KW-0472">Membrane</keyword>
<dbReference type="EMBL" id="CP108264">
    <property type="protein sequence ID" value="WTU73548.1"/>
    <property type="molecule type" value="Genomic_DNA"/>
</dbReference>
<evidence type="ECO:0000313" key="2">
    <source>
        <dbReference type="EMBL" id="WTU73548.1"/>
    </source>
</evidence>
<protein>
    <recommendedName>
        <fullName evidence="3">Yip1 domain-containing protein</fullName>
    </recommendedName>
</protein>
<feature type="transmembrane region" description="Helical" evidence="1">
    <location>
        <begin position="98"/>
        <end position="122"/>
    </location>
</feature>
<evidence type="ECO:0008006" key="3">
    <source>
        <dbReference type="Google" id="ProtNLM"/>
    </source>
</evidence>
<keyword evidence="1" id="KW-1133">Transmembrane helix</keyword>
<feature type="transmembrane region" description="Helical" evidence="1">
    <location>
        <begin position="63"/>
        <end position="86"/>
    </location>
</feature>
<feature type="transmembrane region" description="Helical" evidence="1">
    <location>
        <begin position="25"/>
        <end position="43"/>
    </location>
</feature>